<name>A0ACB6QPA9_9PLEO</name>
<proteinExistence type="predicted"/>
<sequence>MPYLNTGLDVRDIHSRCRHVHFHIRLQFLAASTLEIFQAHIHSCFPLPLPSRPQSISLIDHFAAALGLSSQIQGNPDGFATFLVDTPKANYIQFLMVDPVMELSRLHSLLVLTRCLIHYTIFIRDWDFGTLSLYPFARLPINSILNAMRIPPSFTNGSEGSYPNGLETLAYCPLWGFLEPSAPTFDVSHLSRHLCQNPLATTLGPPPPSDLLSFMRKLRTACTLSLLELKVDHNTFYIPCAVPGPSTSPSHPTHPSSHAEVLPSPARFYGGSVCDLPALQILKQLMNTIDPKFLTNKKPRFTDAYVLLLNSIFQKQRHCVTIKSRVQERFDSYELDAVIKEIAATQGLAADTMLKDDRDASAKCCDNINELNVGLCVQQRATRLAIRCGSPAIARYSAVNHCSIPLGYGKLATRPRKSRASLI</sequence>
<organism evidence="1 2">
    <name type="scientific">Lindgomyces ingoldianus</name>
    <dbReference type="NCBI Taxonomy" id="673940"/>
    <lineage>
        <taxon>Eukaryota</taxon>
        <taxon>Fungi</taxon>
        <taxon>Dikarya</taxon>
        <taxon>Ascomycota</taxon>
        <taxon>Pezizomycotina</taxon>
        <taxon>Dothideomycetes</taxon>
        <taxon>Pleosporomycetidae</taxon>
        <taxon>Pleosporales</taxon>
        <taxon>Lindgomycetaceae</taxon>
        <taxon>Lindgomyces</taxon>
    </lineage>
</organism>
<dbReference type="EMBL" id="MU003514">
    <property type="protein sequence ID" value="KAF2468746.1"/>
    <property type="molecule type" value="Genomic_DNA"/>
</dbReference>
<gene>
    <name evidence="1" type="ORF">BDR25DRAFT_394587</name>
</gene>
<accession>A0ACB6QPA9</accession>
<keyword evidence="2" id="KW-1185">Reference proteome</keyword>
<dbReference type="Proteomes" id="UP000799755">
    <property type="component" value="Unassembled WGS sequence"/>
</dbReference>
<reference evidence="1" key="1">
    <citation type="journal article" date="2020" name="Stud. Mycol.">
        <title>101 Dothideomycetes genomes: a test case for predicting lifestyles and emergence of pathogens.</title>
        <authorList>
            <person name="Haridas S."/>
            <person name="Albert R."/>
            <person name="Binder M."/>
            <person name="Bloem J."/>
            <person name="Labutti K."/>
            <person name="Salamov A."/>
            <person name="Andreopoulos B."/>
            <person name="Baker S."/>
            <person name="Barry K."/>
            <person name="Bills G."/>
            <person name="Bluhm B."/>
            <person name="Cannon C."/>
            <person name="Castanera R."/>
            <person name="Culley D."/>
            <person name="Daum C."/>
            <person name="Ezra D."/>
            <person name="Gonzalez J."/>
            <person name="Henrissat B."/>
            <person name="Kuo A."/>
            <person name="Liang C."/>
            <person name="Lipzen A."/>
            <person name="Lutzoni F."/>
            <person name="Magnuson J."/>
            <person name="Mondo S."/>
            <person name="Nolan M."/>
            <person name="Ohm R."/>
            <person name="Pangilinan J."/>
            <person name="Park H.-J."/>
            <person name="Ramirez L."/>
            <person name="Alfaro M."/>
            <person name="Sun H."/>
            <person name="Tritt A."/>
            <person name="Yoshinaga Y."/>
            <person name="Zwiers L.-H."/>
            <person name="Turgeon B."/>
            <person name="Goodwin S."/>
            <person name="Spatafora J."/>
            <person name="Crous P."/>
            <person name="Grigoriev I."/>
        </authorList>
    </citation>
    <scope>NUCLEOTIDE SEQUENCE</scope>
    <source>
        <strain evidence="1">ATCC 200398</strain>
    </source>
</reference>
<protein>
    <submittedName>
        <fullName evidence="1">Uncharacterized protein</fullName>
    </submittedName>
</protein>
<evidence type="ECO:0000313" key="2">
    <source>
        <dbReference type="Proteomes" id="UP000799755"/>
    </source>
</evidence>
<evidence type="ECO:0000313" key="1">
    <source>
        <dbReference type="EMBL" id="KAF2468746.1"/>
    </source>
</evidence>
<comment type="caution">
    <text evidence="1">The sequence shown here is derived from an EMBL/GenBank/DDBJ whole genome shotgun (WGS) entry which is preliminary data.</text>
</comment>